<evidence type="ECO:0000313" key="6">
    <source>
        <dbReference type="Proteomes" id="UP000011083"/>
    </source>
</evidence>
<gene>
    <name evidence="5" type="ORF">ACA1_034020</name>
</gene>
<evidence type="ECO:0000259" key="4">
    <source>
        <dbReference type="PROSITE" id="PS50102"/>
    </source>
</evidence>
<evidence type="ECO:0000313" key="5">
    <source>
        <dbReference type="EMBL" id="ELR16464.1"/>
    </source>
</evidence>
<dbReference type="InterPro" id="IPR050825">
    <property type="entry name" value="RBM42_RBP45_47-like"/>
</dbReference>
<proteinExistence type="predicted"/>
<dbReference type="Gene3D" id="3.30.70.330">
    <property type="match status" value="1"/>
</dbReference>
<dbReference type="GO" id="GO:0005829">
    <property type="term" value="C:cytosol"/>
    <property type="evidence" value="ECO:0007669"/>
    <property type="project" value="TreeGrafter"/>
</dbReference>
<dbReference type="PANTHER" id="PTHR47640">
    <property type="entry name" value="TRNA SELENOCYSTEINE 1-ASSOCIATED PROTEIN 1-RELATED-RELATED"/>
    <property type="match status" value="1"/>
</dbReference>
<feature type="domain" description="RRM" evidence="4">
    <location>
        <begin position="19"/>
        <end position="93"/>
    </location>
</feature>
<dbReference type="CDD" id="cd12344">
    <property type="entry name" value="RRM1_SECp43_like"/>
    <property type="match status" value="1"/>
</dbReference>
<dbReference type="SMART" id="SM00360">
    <property type="entry name" value="RRM"/>
    <property type="match status" value="1"/>
</dbReference>
<sequence>MMGGAEHDGGGGGSEADKRTLWVGDIDRWMDENYIVALFGSAAEVANVKIIRDKMTGLPAGYGFVEFKSHEGAARVLNDFNNVPIPGVGRSFA</sequence>
<dbReference type="FunFam" id="3.30.70.330:FF:000159">
    <property type="entry name" value="tRNA selenocysteine 1-associated protein 1"/>
    <property type="match status" value="1"/>
</dbReference>
<dbReference type="InterPro" id="IPR012677">
    <property type="entry name" value="Nucleotide-bd_a/b_plait_sf"/>
</dbReference>
<dbReference type="KEGG" id="acan:ACA1_034020"/>
<dbReference type="InterPro" id="IPR000504">
    <property type="entry name" value="RRM_dom"/>
</dbReference>
<dbReference type="EMBL" id="KB007992">
    <property type="protein sequence ID" value="ELR16464.1"/>
    <property type="molecule type" value="Genomic_DNA"/>
</dbReference>
<dbReference type="AlphaFoldDB" id="L8GTE9"/>
<dbReference type="OMA" id="TIFGEIW"/>
<keyword evidence="6" id="KW-1185">Reference proteome</keyword>
<dbReference type="GO" id="GO:0003729">
    <property type="term" value="F:mRNA binding"/>
    <property type="evidence" value="ECO:0007669"/>
    <property type="project" value="InterPro"/>
</dbReference>
<protein>
    <submittedName>
        <fullName evidence="5">RNA binding protein</fullName>
    </submittedName>
</protein>
<dbReference type="VEuPathDB" id="AmoebaDB:ACA1_034020"/>
<dbReference type="SUPFAM" id="SSF54928">
    <property type="entry name" value="RNA-binding domain, RBD"/>
    <property type="match status" value="1"/>
</dbReference>
<organism evidence="5 6">
    <name type="scientific">Acanthamoeba castellanii (strain ATCC 30010 / Neff)</name>
    <dbReference type="NCBI Taxonomy" id="1257118"/>
    <lineage>
        <taxon>Eukaryota</taxon>
        <taxon>Amoebozoa</taxon>
        <taxon>Discosea</taxon>
        <taxon>Longamoebia</taxon>
        <taxon>Centramoebida</taxon>
        <taxon>Acanthamoebidae</taxon>
        <taxon>Acanthamoeba</taxon>
    </lineage>
</organism>
<dbReference type="OrthoDB" id="8093034at2759"/>
<dbReference type="STRING" id="1257118.L8GTE9"/>
<dbReference type="PANTHER" id="PTHR47640:SF10">
    <property type="entry name" value="TRNA SELENOCYSTEINE 1-ASSOCIATED PROTEIN 1-RELATED"/>
    <property type="match status" value="1"/>
</dbReference>
<dbReference type="Proteomes" id="UP000011083">
    <property type="component" value="Unassembled WGS sequence"/>
</dbReference>
<keyword evidence="2 3" id="KW-0694">RNA-binding</keyword>
<dbReference type="PROSITE" id="PS50102">
    <property type="entry name" value="RRM"/>
    <property type="match status" value="1"/>
</dbReference>
<dbReference type="InterPro" id="IPR035979">
    <property type="entry name" value="RBD_domain_sf"/>
</dbReference>
<dbReference type="RefSeq" id="XP_004338477.1">
    <property type="nucleotide sequence ID" value="XM_004338429.1"/>
</dbReference>
<keyword evidence="1" id="KW-0677">Repeat</keyword>
<evidence type="ECO:0000256" key="3">
    <source>
        <dbReference type="PROSITE-ProRule" id="PRU00176"/>
    </source>
</evidence>
<accession>L8GTE9</accession>
<name>L8GTE9_ACACF</name>
<dbReference type="GeneID" id="14917154"/>
<evidence type="ECO:0000256" key="1">
    <source>
        <dbReference type="ARBA" id="ARBA00022737"/>
    </source>
</evidence>
<dbReference type="Pfam" id="PF00076">
    <property type="entry name" value="RRM_1"/>
    <property type="match status" value="1"/>
</dbReference>
<evidence type="ECO:0000256" key="2">
    <source>
        <dbReference type="ARBA" id="ARBA00022884"/>
    </source>
</evidence>
<reference evidence="5 6" key="1">
    <citation type="journal article" date="2013" name="Genome Biol.">
        <title>Genome of Acanthamoeba castellanii highlights extensive lateral gene transfer and early evolution of tyrosine kinase signaling.</title>
        <authorList>
            <person name="Clarke M."/>
            <person name="Lohan A.J."/>
            <person name="Liu B."/>
            <person name="Lagkouvardos I."/>
            <person name="Roy S."/>
            <person name="Zafar N."/>
            <person name="Bertelli C."/>
            <person name="Schilde C."/>
            <person name="Kianianmomeni A."/>
            <person name="Burglin T.R."/>
            <person name="Frech C."/>
            <person name="Turcotte B."/>
            <person name="Kopec K.O."/>
            <person name="Synnott J.M."/>
            <person name="Choo C."/>
            <person name="Paponov I."/>
            <person name="Finkler A."/>
            <person name="Soon Heng Tan C."/>
            <person name="Hutchins A.P."/>
            <person name="Weinmeier T."/>
            <person name="Rattei T."/>
            <person name="Chu J.S."/>
            <person name="Gimenez G."/>
            <person name="Irimia M."/>
            <person name="Rigden D.J."/>
            <person name="Fitzpatrick D.A."/>
            <person name="Lorenzo-Morales J."/>
            <person name="Bateman A."/>
            <person name="Chiu C.H."/>
            <person name="Tang P."/>
            <person name="Hegemann P."/>
            <person name="Fromm H."/>
            <person name="Raoult D."/>
            <person name="Greub G."/>
            <person name="Miranda-Saavedra D."/>
            <person name="Chen N."/>
            <person name="Nash P."/>
            <person name="Ginger M.L."/>
            <person name="Horn M."/>
            <person name="Schaap P."/>
            <person name="Caler L."/>
            <person name="Loftus B."/>
        </authorList>
    </citation>
    <scope>NUCLEOTIDE SEQUENCE [LARGE SCALE GENOMIC DNA]</scope>
    <source>
        <strain evidence="5 6">Neff</strain>
    </source>
</reference>